<dbReference type="OrthoDB" id="5242161at2"/>
<dbReference type="SUPFAM" id="SSF63817">
    <property type="entry name" value="Sortase"/>
    <property type="match status" value="1"/>
</dbReference>
<feature type="active site" description="Acyl-thioester intermediate" evidence="2">
    <location>
        <position position="246"/>
    </location>
</feature>
<dbReference type="GO" id="GO:0016787">
    <property type="term" value="F:hydrolase activity"/>
    <property type="evidence" value="ECO:0007669"/>
    <property type="project" value="UniProtKB-KW"/>
</dbReference>
<dbReference type="EMBL" id="JYIW01000021">
    <property type="protein sequence ID" value="KJL30087.1"/>
    <property type="molecule type" value="Genomic_DNA"/>
</dbReference>
<evidence type="ECO:0000313" key="5">
    <source>
        <dbReference type="Proteomes" id="UP000033640"/>
    </source>
</evidence>
<dbReference type="RefSeq" id="WP_082071550.1">
    <property type="nucleotide sequence ID" value="NZ_JYIW01000021.1"/>
</dbReference>
<comment type="caution">
    <text evidence="4">The sequence shown here is derived from an EMBL/GenBank/DDBJ whole genome shotgun (WGS) entry which is preliminary data.</text>
</comment>
<accession>A0A0F0LA64</accession>
<keyword evidence="3" id="KW-1133">Transmembrane helix</keyword>
<evidence type="ECO:0000256" key="3">
    <source>
        <dbReference type="SAM" id="Phobius"/>
    </source>
</evidence>
<feature type="transmembrane region" description="Helical" evidence="3">
    <location>
        <begin position="283"/>
        <end position="302"/>
    </location>
</feature>
<evidence type="ECO:0000313" key="4">
    <source>
        <dbReference type="EMBL" id="KJL30087.1"/>
    </source>
</evidence>
<dbReference type="InterPro" id="IPR005754">
    <property type="entry name" value="Sortase"/>
</dbReference>
<evidence type="ECO:0000256" key="1">
    <source>
        <dbReference type="ARBA" id="ARBA00022801"/>
    </source>
</evidence>
<dbReference type="Proteomes" id="UP000033640">
    <property type="component" value="Unassembled WGS sequence"/>
</dbReference>
<evidence type="ECO:0000256" key="2">
    <source>
        <dbReference type="PIRSR" id="PIRSR605754-1"/>
    </source>
</evidence>
<keyword evidence="3" id="KW-0812">Transmembrane</keyword>
<dbReference type="AlphaFoldDB" id="A0A0F0LA64"/>
<keyword evidence="1" id="KW-0378">Hydrolase</keyword>
<dbReference type="Pfam" id="PF04203">
    <property type="entry name" value="Sortase"/>
    <property type="match status" value="1"/>
</dbReference>
<dbReference type="InterPro" id="IPR042002">
    <property type="entry name" value="Sortase_C"/>
</dbReference>
<feature type="transmembrane region" description="Helical" evidence="3">
    <location>
        <begin position="36"/>
        <end position="60"/>
    </location>
</feature>
<gene>
    <name evidence="4" type="ORF">RS83_01229</name>
</gene>
<dbReference type="Gene3D" id="2.40.260.10">
    <property type="entry name" value="Sortase"/>
    <property type="match status" value="1"/>
</dbReference>
<dbReference type="NCBIfam" id="TIGR01076">
    <property type="entry name" value="sortase_fam"/>
    <property type="match status" value="1"/>
</dbReference>
<dbReference type="NCBIfam" id="NF033745">
    <property type="entry name" value="class_C_sortase"/>
    <property type="match status" value="1"/>
</dbReference>
<proteinExistence type="predicted"/>
<name>A0A0F0LA64_9MICO</name>
<dbReference type="InterPro" id="IPR023365">
    <property type="entry name" value="Sortase_dom-sf"/>
</dbReference>
<feature type="active site" description="Acyl-thioester intermediate" evidence="2">
    <location>
        <position position="184"/>
    </location>
</feature>
<reference evidence="4 5" key="1">
    <citation type="submission" date="2015-02" db="EMBL/GenBank/DDBJ databases">
        <title>Draft genome sequences of ten Microbacterium spp. with emphasis on heavy metal contaminated environments.</title>
        <authorList>
            <person name="Corretto E."/>
        </authorList>
    </citation>
    <scope>NUCLEOTIDE SEQUENCE [LARGE SCALE GENOMIC DNA]</scope>
    <source>
        <strain evidence="4 5">BEL4b</strain>
    </source>
</reference>
<sequence>MQTRDAPETAAPAVGTALRGDRRAAAAARRWKPGGLTIVIAVLALGGLGAGLYPMTAAWITSYNQSRVLVGYESAIADVEPSADDQLRQAREYNDALSAGVVLGENANIPVGDGTLSDDSLDYTKILSANGAGLMARVKIPRIDVDLPVYHGTSDAVLNRGAGHLEGSHLPVGGIGTRSVITAHRGLANATMFTDLDRVEVGDTITVETFGRVLTYRVRETKVIEPDETDTLRAEPGADLVTLITCTPLGINTHRIVVTGERITPTPEADLTAAGQEPVIPGFPWWAVLGGGGTLLVAAYVFRQGFADARMRMPAQHTGTQDTTKTTS</sequence>
<keyword evidence="3" id="KW-0472">Membrane</keyword>
<protein>
    <submittedName>
        <fullName evidence="4">Sortase family protein</fullName>
    </submittedName>
</protein>
<dbReference type="CDD" id="cd05827">
    <property type="entry name" value="Sortase_C"/>
    <property type="match status" value="1"/>
</dbReference>
<dbReference type="PATRIC" id="fig|82380.11.peg.1261"/>
<organism evidence="4 5">
    <name type="scientific">Microbacterium oxydans</name>
    <dbReference type="NCBI Taxonomy" id="82380"/>
    <lineage>
        <taxon>Bacteria</taxon>
        <taxon>Bacillati</taxon>
        <taxon>Actinomycetota</taxon>
        <taxon>Actinomycetes</taxon>
        <taxon>Micrococcales</taxon>
        <taxon>Microbacteriaceae</taxon>
        <taxon>Microbacterium</taxon>
    </lineage>
</organism>